<reference evidence="2 3" key="1">
    <citation type="submission" date="2019-06" db="EMBL/GenBank/DDBJ databases">
        <title>A novel bacterium of genus Amaricoccus, isolated from marine sediment.</title>
        <authorList>
            <person name="Huang H."/>
            <person name="Mo K."/>
            <person name="Hu Y."/>
        </authorList>
    </citation>
    <scope>NUCLEOTIDE SEQUENCE [LARGE SCALE GENOMIC DNA]</scope>
    <source>
        <strain evidence="2 3">HB172011</strain>
    </source>
</reference>
<gene>
    <name evidence="2" type="ORF">FJM51_01665</name>
</gene>
<dbReference type="RefSeq" id="WP_140452359.1">
    <property type="nucleotide sequence ID" value="NZ_VFRP01000001.1"/>
</dbReference>
<protein>
    <submittedName>
        <fullName evidence="2">DUF1127 domain-containing protein</fullName>
    </submittedName>
</protein>
<dbReference type="OrthoDB" id="8116725at2"/>
<dbReference type="AlphaFoldDB" id="A0A501WYQ4"/>
<accession>A0A501WYQ4</accession>
<dbReference type="EMBL" id="VFRP01000001">
    <property type="protein sequence ID" value="TPE53780.1"/>
    <property type="molecule type" value="Genomic_DNA"/>
</dbReference>
<dbReference type="Proteomes" id="UP000319255">
    <property type="component" value="Unassembled WGS sequence"/>
</dbReference>
<name>A0A501WYQ4_9RHOB</name>
<sequence length="73" mass="8162">MAVYEITRQAAPLGSVATLRVVNLFERVYDAALRWRNARATESALARLTDAQLEDIGVNRRHIAAVAQDLARR</sequence>
<dbReference type="Pfam" id="PF06568">
    <property type="entry name" value="YjiS-like"/>
    <property type="match status" value="1"/>
</dbReference>
<feature type="domain" description="YjiS-like" evidence="1">
    <location>
        <begin position="33"/>
        <end position="60"/>
    </location>
</feature>
<proteinExistence type="predicted"/>
<comment type="caution">
    <text evidence="2">The sequence shown here is derived from an EMBL/GenBank/DDBJ whole genome shotgun (WGS) entry which is preliminary data.</text>
</comment>
<evidence type="ECO:0000313" key="3">
    <source>
        <dbReference type="Proteomes" id="UP000319255"/>
    </source>
</evidence>
<organism evidence="2 3">
    <name type="scientific">Amaricoccus solimangrovi</name>
    <dbReference type="NCBI Taxonomy" id="2589815"/>
    <lineage>
        <taxon>Bacteria</taxon>
        <taxon>Pseudomonadati</taxon>
        <taxon>Pseudomonadota</taxon>
        <taxon>Alphaproteobacteria</taxon>
        <taxon>Rhodobacterales</taxon>
        <taxon>Paracoccaceae</taxon>
        <taxon>Amaricoccus</taxon>
    </lineage>
</organism>
<dbReference type="InterPro" id="IPR009506">
    <property type="entry name" value="YjiS-like"/>
</dbReference>
<evidence type="ECO:0000259" key="1">
    <source>
        <dbReference type="Pfam" id="PF06568"/>
    </source>
</evidence>
<keyword evidence="3" id="KW-1185">Reference proteome</keyword>
<evidence type="ECO:0000313" key="2">
    <source>
        <dbReference type="EMBL" id="TPE53780.1"/>
    </source>
</evidence>